<dbReference type="GO" id="GO:0050614">
    <property type="term" value="F:Delta24-sterol reductase activity"/>
    <property type="evidence" value="ECO:0007669"/>
    <property type="project" value="UniProtKB-EC"/>
</dbReference>
<dbReference type="PROSITE" id="PS51387">
    <property type="entry name" value="FAD_PCMH"/>
    <property type="match status" value="1"/>
</dbReference>
<comment type="catalytic activity">
    <reaction evidence="8">
        <text>5alpha-cholest-8-en-3beta-ol + NADP(+) = zymosterol + NADPH + H(+)</text>
        <dbReference type="Rhea" id="RHEA:36399"/>
        <dbReference type="ChEBI" id="CHEBI:15378"/>
        <dbReference type="ChEBI" id="CHEBI:16608"/>
        <dbReference type="ChEBI" id="CHEBI:18252"/>
        <dbReference type="ChEBI" id="CHEBI:57783"/>
        <dbReference type="ChEBI" id="CHEBI:58349"/>
        <dbReference type="EC" id="1.3.1.72"/>
    </reaction>
    <physiologicalReaction direction="right-to-left" evidence="8">
        <dbReference type="Rhea" id="RHEA:36401"/>
    </physiologicalReaction>
</comment>
<dbReference type="GO" id="GO:0016020">
    <property type="term" value="C:membrane"/>
    <property type="evidence" value="ECO:0007669"/>
    <property type="project" value="UniProtKB-SubCell"/>
</dbReference>
<dbReference type="Pfam" id="PF01565">
    <property type="entry name" value="FAD_binding_4"/>
    <property type="match status" value="1"/>
</dbReference>
<dbReference type="PANTHER" id="PTHR10801:SF0">
    <property type="entry name" value="DELTA(24)-STEROL REDUCTASE"/>
    <property type="match status" value="1"/>
</dbReference>
<dbReference type="InterPro" id="IPR016166">
    <property type="entry name" value="FAD-bd_PCMH"/>
</dbReference>
<name>A0A914YZ15_9BILA</name>
<evidence type="ECO:0000256" key="7">
    <source>
        <dbReference type="ARBA" id="ARBA00051033"/>
    </source>
</evidence>
<organism evidence="11 12">
    <name type="scientific">Panagrolaimus superbus</name>
    <dbReference type="NCBI Taxonomy" id="310955"/>
    <lineage>
        <taxon>Eukaryota</taxon>
        <taxon>Metazoa</taxon>
        <taxon>Ecdysozoa</taxon>
        <taxon>Nematoda</taxon>
        <taxon>Chromadorea</taxon>
        <taxon>Rhabditida</taxon>
        <taxon>Tylenchina</taxon>
        <taxon>Panagrolaimomorpha</taxon>
        <taxon>Panagrolaimoidea</taxon>
        <taxon>Panagrolaimidae</taxon>
        <taxon>Panagrolaimus</taxon>
    </lineage>
</organism>
<dbReference type="InterPro" id="IPR006094">
    <property type="entry name" value="Oxid_FAD_bind_N"/>
</dbReference>
<evidence type="ECO:0000256" key="5">
    <source>
        <dbReference type="ARBA" id="ARBA00023002"/>
    </source>
</evidence>
<dbReference type="SUPFAM" id="SSF56176">
    <property type="entry name" value="FAD-binding/transporter-associated domain-like"/>
    <property type="match status" value="1"/>
</dbReference>
<dbReference type="InterPro" id="IPR040165">
    <property type="entry name" value="Diminuto-like"/>
</dbReference>
<keyword evidence="5" id="KW-0560">Oxidoreductase</keyword>
<dbReference type="InterPro" id="IPR036318">
    <property type="entry name" value="FAD-bd_PCMH-like_sf"/>
</dbReference>
<dbReference type="PANTHER" id="PTHR10801">
    <property type="entry name" value="24-DEHYDROCHOLESTEROL REDUCTASE"/>
    <property type="match status" value="1"/>
</dbReference>
<dbReference type="GO" id="GO:0005737">
    <property type="term" value="C:cytoplasm"/>
    <property type="evidence" value="ECO:0007669"/>
    <property type="project" value="TreeGrafter"/>
</dbReference>
<evidence type="ECO:0000256" key="4">
    <source>
        <dbReference type="ARBA" id="ARBA00022989"/>
    </source>
</evidence>
<comment type="catalytic activity">
    <reaction evidence="7">
        <text>lanosterol + NADPH + H(+) = 24,25-dihydrolanosterol + NADP(+)</text>
        <dbReference type="Rhea" id="RHEA:33919"/>
        <dbReference type="ChEBI" id="CHEBI:15378"/>
        <dbReference type="ChEBI" id="CHEBI:16521"/>
        <dbReference type="ChEBI" id="CHEBI:28113"/>
        <dbReference type="ChEBI" id="CHEBI:57783"/>
        <dbReference type="ChEBI" id="CHEBI:58349"/>
    </reaction>
    <physiologicalReaction direction="left-to-right" evidence="7">
        <dbReference type="Rhea" id="RHEA:33920"/>
    </physiologicalReaction>
</comment>
<dbReference type="GO" id="GO:0000246">
    <property type="term" value="F:Delta24(24-1) sterol reductase activity"/>
    <property type="evidence" value="ECO:0007669"/>
    <property type="project" value="TreeGrafter"/>
</dbReference>
<keyword evidence="4 9" id="KW-1133">Transmembrane helix</keyword>
<proteinExistence type="predicted"/>
<dbReference type="InterPro" id="IPR016169">
    <property type="entry name" value="FAD-bd_PCMH_sub2"/>
</dbReference>
<dbReference type="Proteomes" id="UP000887577">
    <property type="component" value="Unplaced"/>
</dbReference>
<keyword evidence="11" id="KW-1185">Reference proteome</keyword>
<evidence type="ECO:0000256" key="8">
    <source>
        <dbReference type="ARBA" id="ARBA00052927"/>
    </source>
</evidence>
<evidence type="ECO:0000256" key="6">
    <source>
        <dbReference type="ARBA" id="ARBA00023136"/>
    </source>
</evidence>
<dbReference type="GO" id="GO:0071949">
    <property type="term" value="F:FAD binding"/>
    <property type="evidence" value="ECO:0007669"/>
    <property type="project" value="InterPro"/>
</dbReference>
<dbReference type="Gene3D" id="3.30.465.10">
    <property type="match status" value="1"/>
</dbReference>
<dbReference type="AlphaFoldDB" id="A0A914YZ15"/>
<keyword evidence="6 9" id="KW-0472">Membrane</keyword>
<sequence>MGVYGTATEKISIFERLLEWFLFRFRWIFVIPLILPASLAYDSYNFVRNWFIYKVQSAPKAHDRKVAKIQKSVKQWSSGDRKKKMCTARPGWLTMSFRFPKYKKDMVQIKTNDLIDILEIDTNARTVRVEPNVTMGQLTRTLIPLGYTLPIVPELDDLTVGGMINGCGVESSGRKYGMFQHICQSFEIVTANGELIFASKDKNSEHQPLFYGIPWSHGTLGFLVAATIKIIPCKPFVRLTYFPCKTQKKLYDRLSHEANKNDNEFVEGIQYSYDSGMIMTASFTEAVPKNGSLNAIGRWHKPWFFKHVETILKSGKETVEYIPLRDYYHRHSRSIFWEIQDLIPFGNNVLFRWFLGWTMPPKVSLLKLTTSGSIRNIYNRRHVIQDMLIPLDNIQEAVDIFDQEVQIYPLWLCPLNLQSSPGMVRQRAGRNIMYVDIGVYGNCTRDTYEPKETTRKIEGYVRSVQGVQMLYADTYMTPSEFWEMFDSSLYDWLRTKYNCKEAFPNVYDKVCKAARY</sequence>
<dbReference type="EC" id="1.3.1.72" evidence="2"/>
<dbReference type="WBParaSite" id="PSU_v2.g5736.t1">
    <property type="protein sequence ID" value="PSU_v2.g5736.t1"/>
    <property type="gene ID" value="PSU_v2.g5736"/>
</dbReference>
<evidence type="ECO:0000259" key="10">
    <source>
        <dbReference type="PROSITE" id="PS51387"/>
    </source>
</evidence>
<accession>A0A914YZ15</accession>
<evidence type="ECO:0000256" key="2">
    <source>
        <dbReference type="ARBA" id="ARBA00012405"/>
    </source>
</evidence>
<feature type="transmembrane region" description="Helical" evidence="9">
    <location>
        <begin position="21"/>
        <end position="41"/>
    </location>
</feature>
<comment type="subcellular location">
    <subcellularLocation>
        <location evidence="1">Membrane</location>
        <topology evidence="1">Single-pass membrane protein</topology>
    </subcellularLocation>
</comment>
<evidence type="ECO:0000313" key="11">
    <source>
        <dbReference type="Proteomes" id="UP000887577"/>
    </source>
</evidence>
<protein>
    <recommendedName>
        <fullName evidence="2">Delta(24)-sterol reductase</fullName>
        <ecNumber evidence="2">1.3.1.72</ecNumber>
    </recommendedName>
</protein>
<dbReference type="GO" id="GO:0008202">
    <property type="term" value="P:steroid metabolic process"/>
    <property type="evidence" value="ECO:0007669"/>
    <property type="project" value="TreeGrafter"/>
</dbReference>
<evidence type="ECO:0000256" key="9">
    <source>
        <dbReference type="SAM" id="Phobius"/>
    </source>
</evidence>
<evidence type="ECO:0000256" key="1">
    <source>
        <dbReference type="ARBA" id="ARBA00004167"/>
    </source>
</evidence>
<reference evidence="12" key="1">
    <citation type="submission" date="2022-11" db="UniProtKB">
        <authorList>
            <consortium name="WormBaseParasite"/>
        </authorList>
    </citation>
    <scope>IDENTIFICATION</scope>
</reference>
<keyword evidence="3 9" id="KW-0812">Transmembrane</keyword>
<evidence type="ECO:0000313" key="12">
    <source>
        <dbReference type="WBParaSite" id="PSU_v2.g5736.t1"/>
    </source>
</evidence>
<evidence type="ECO:0000256" key="3">
    <source>
        <dbReference type="ARBA" id="ARBA00022692"/>
    </source>
</evidence>
<feature type="domain" description="FAD-binding PCMH-type" evidence="10">
    <location>
        <begin position="53"/>
        <end position="233"/>
    </location>
</feature>